<dbReference type="Gene3D" id="3.30.40.10">
    <property type="entry name" value="Zinc/RING finger domain, C3HC4 (zinc finger)"/>
    <property type="match status" value="1"/>
</dbReference>
<sequence length="54" mass="6405">MHERVMGSETAVRCAFEGCETSWFHLECLNLECVPRNWRCENHTTRPRRRAQLG</sequence>
<dbReference type="HOGENOM" id="CLU_3050455_0_0_1"/>
<dbReference type="InterPro" id="IPR011011">
    <property type="entry name" value="Znf_FYVE_PHD"/>
</dbReference>
<proteinExistence type="predicted"/>
<keyword evidence="2" id="KW-1185">Reference proteome</keyword>
<protein>
    <recommendedName>
        <fullName evidence="3">Zinc finger PHD-type domain-containing protein</fullName>
    </recommendedName>
</protein>
<dbReference type="EMBL" id="KL142407">
    <property type="protein sequence ID" value="KDR68638.1"/>
    <property type="molecule type" value="Genomic_DNA"/>
</dbReference>
<organism evidence="1 2">
    <name type="scientific">Galerina marginata (strain CBS 339.88)</name>
    <dbReference type="NCBI Taxonomy" id="685588"/>
    <lineage>
        <taxon>Eukaryota</taxon>
        <taxon>Fungi</taxon>
        <taxon>Dikarya</taxon>
        <taxon>Basidiomycota</taxon>
        <taxon>Agaricomycotina</taxon>
        <taxon>Agaricomycetes</taxon>
        <taxon>Agaricomycetidae</taxon>
        <taxon>Agaricales</taxon>
        <taxon>Agaricineae</taxon>
        <taxon>Strophariaceae</taxon>
        <taxon>Galerina</taxon>
    </lineage>
</organism>
<evidence type="ECO:0008006" key="3">
    <source>
        <dbReference type="Google" id="ProtNLM"/>
    </source>
</evidence>
<gene>
    <name evidence="1" type="ORF">GALMADRAFT_231275</name>
</gene>
<dbReference type="AlphaFoldDB" id="A0A067SPD6"/>
<dbReference type="InterPro" id="IPR013083">
    <property type="entry name" value="Znf_RING/FYVE/PHD"/>
</dbReference>
<evidence type="ECO:0000313" key="2">
    <source>
        <dbReference type="Proteomes" id="UP000027222"/>
    </source>
</evidence>
<accession>A0A067SPD6</accession>
<name>A0A067SPD6_GALM3</name>
<dbReference type="Proteomes" id="UP000027222">
    <property type="component" value="Unassembled WGS sequence"/>
</dbReference>
<reference evidence="2" key="1">
    <citation type="journal article" date="2014" name="Proc. Natl. Acad. Sci. U.S.A.">
        <title>Extensive sampling of basidiomycete genomes demonstrates inadequacy of the white-rot/brown-rot paradigm for wood decay fungi.</title>
        <authorList>
            <person name="Riley R."/>
            <person name="Salamov A.A."/>
            <person name="Brown D.W."/>
            <person name="Nagy L.G."/>
            <person name="Floudas D."/>
            <person name="Held B.W."/>
            <person name="Levasseur A."/>
            <person name="Lombard V."/>
            <person name="Morin E."/>
            <person name="Otillar R."/>
            <person name="Lindquist E.A."/>
            <person name="Sun H."/>
            <person name="LaButti K.M."/>
            <person name="Schmutz J."/>
            <person name="Jabbour D."/>
            <person name="Luo H."/>
            <person name="Baker S.E."/>
            <person name="Pisabarro A.G."/>
            <person name="Walton J.D."/>
            <person name="Blanchette R.A."/>
            <person name="Henrissat B."/>
            <person name="Martin F."/>
            <person name="Cullen D."/>
            <person name="Hibbett D.S."/>
            <person name="Grigoriev I.V."/>
        </authorList>
    </citation>
    <scope>NUCLEOTIDE SEQUENCE [LARGE SCALE GENOMIC DNA]</scope>
    <source>
        <strain evidence="2">CBS 339.88</strain>
    </source>
</reference>
<dbReference type="OrthoDB" id="3267958at2759"/>
<dbReference type="SUPFAM" id="SSF57903">
    <property type="entry name" value="FYVE/PHD zinc finger"/>
    <property type="match status" value="1"/>
</dbReference>
<evidence type="ECO:0000313" key="1">
    <source>
        <dbReference type="EMBL" id="KDR68638.1"/>
    </source>
</evidence>